<dbReference type="PROSITE" id="PS00065">
    <property type="entry name" value="D_2_HYDROXYACID_DH_1"/>
    <property type="match status" value="1"/>
</dbReference>
<evidence type="ECO:0000256" key="5">
    <source>
        <dbReference type="SAM" id="MobiDB-lite"/>
    </source>
</evidence>
<dbReference type="PANTHER" id="PTHR42789">
    <property type="entry name" value="D-ISOMER SPECIFIC 2-HYDROXYACID DEHYDROGENASE FAMILY PROTEIN (AFU_ORTHOLOGUE AFUA_6G10090)"/>
    <property type="match status" value="1"/>
</dbReference>
<comment type="caution">
    <text evidence="8">The sequence shown here is derived from an EMBL/GenBank/DDBJ whole genome shotgun (WGS) entry which is preliminary data.</text>
</comment>
<reference evidence="8 9" key="1">
    <citation type="submission" date="2024-02" db="EMBL/GenBank/DDBJ databases">
        <authorList>
            <person name="Chen Y."/>
            <person name="Shah S."/>
            <person name="Dougan E. K."/>
            <person name="Thang M."/>
            <person name="Chan C."/>
        </authorList>
    </citation>
    <scope>NUCLEOTIDE SEQUENCE [LARGE SCALE GENOMIC DNA]</scope>
</reference>
<feature type="region of interest" description="Disordered" evidence="5">
    <location>
        <begin position="413"/>
        <end position="473"/>
    </location>
</feature>
<dbReference type="SUPFAM" id="SSF51735">
    <property type="entry name" value="NAD(P)-binding Rossmann-fold domains"/>
    <property type="match status" value="1"/>
</dbReference>
<keyword evidence="2" id="KW-0028">Amino-acid biosynthesis</keyword>
<dbReference type="InterPro" id="IPR029752">
    <property type="entry name" value="D-isomer_DH_CS1"/>
</dbReference>
<dbReference type="Pfam" id="PF02826">
    <property type="entry name" value="2-Hacid_dh_C"/>
    <property type="match status" value="1"/>
</dbReference>
<feature type="domain" description="D-isomer specific 2-hydroxyacid dehydrogenase NAD-binding" evidence="7">
    <location>
        <begin position="552"/>
        <end position="714"/>
    </location>
</feature>
<gene>
    <name evidence="8" type="ORF">SCF082_LOCUS2312</name>
</gene>
<keyword evidence="4" id="KW-0520">NAD</keyword>
<dbReference type="PROSITE" id="PS00671">
    <property type="entry name" value="D_2_HYDROXYACID_DH_3"/>
    <property type="match status" value="1"/>
</dbReference>
<dbReference type="PANTHER" id="PTHR42789:SF1">
    <property type="entry name" value="D-ISOMER SPECIFIC 2-HYDROXYACID DEHYDROGENASE FAMILY PROTEIN (AFU_ORTHOLOGUE AFUA_6G10090)"/>
    <property type="match status" value="1"/>
</dbReference>
<dbReference type="InterPro" id="IPR036291">
    <property type="entry name" value="NAD(P)-bd_dom_sf"/>
</dbReference>
<dbReference type="InterPro" id="IPR029753">
    <property type="entry name" value="D-isomer_DH_CS"/>
</dbReference>
<protein>
    <submittedName>
        <fullName evidence="8">D-3-phosphoglycerate dehydrogenase (PGDH)</fullName>
    </submittedName>
</protein>
<evidence type="ECO:0000313" key="8">
    <source>
        <dbReference type="EMBL" id="CAK8990605.1"/>
    </source>
</evidence>
<dbReference type="Proteomes" id="UP001642464">
    <property type="component" value="Unassembled WGS sequence"/>
</dbReference>
<dbReference type="Gene3D" id="3.40.50.720">
    <property type="entry name" value="NAD(P)-binding Rossmann-like Domain"/>
    <property type="match status" value="2"/>
</dbReference>
<feature type="compositionally biased region" description="Polar residues" evidence="5">
    <location>
        <begin position="39"/>
        <end position="57"/>
    </location>
</feature>
<keyword evidence="3" id="KW-0560">Oxidoreductase</keyword>
<dbReference type="InterPro" id="IPR006139">
    <property type="entry name" value="D-isomer_2_OHA_DH_cat_dom"/>
</dbReference>
<evidence type="ECO:0000256" key="4">
    <source>
        <dbReference type="ARBA" id="ARBA00023027"/>
    </source>
</evidence>
<accession>A0ABP0HNY5</accession>
<sequence>MPRRARAGPVSSRVRSHDADQAEATAAADDSSGEEGETTHTGINPTMMNARFGNSASHPLGWSGTGPKRASAQATRAERGATGWSQAEDLGVYQEFLAAAAQVPEALPRPVALDLDVRVVLNLPPQSPVAAELQVVSVREETTAKPVRSFHKVNSQESKAEATSPLEEYDGACGVVVEEEKDGRFFRVETTRKGVTHLLRVPGHGLLWQGAPVTLEIDEKEELGLLACERPDRQSGRWCVEIQKTLALLPGNLRERRLPGFEDERALGATSLPLVRGVAVELCNLRAGAAYNGLSGVVLSTAPNERGRWEVMVKVPMHLSRERFHLIGVPPQLLQPRREAGATAAAASCPDALKVGDEVEIKGLRAAEHNGKRGRVLQRVTSKSGEGYRWRVQCDAELILDLKEVNVFKVVDDTPSTGNAPMLPGDGSDGRQPPMFRSSWERATAPALGRRSSQLGPRKAAQDGGAKKRPREEALDPMELLEEKALAEECAPPGLREEEQLDAAKTGCERLQLVMRAGAGVDNIAVPILTQRGIRVANAQGANAVAVAELTMAHLLNLDRRLSDQVESLRWGEWRRLDFAKGCRGLYGQTLAVLGAGNIGREVIRRALAFGMRVRAWSRSPPKDPLKDVEYCTTPEEAADGADAMTIHLPLSKTTRHLVGRSLLQKLKPGALLVNMSRGGVVNEAELLEAIEVHGLRAGLDVYAHEPGANDRTFQDEAIMASSGVYGTHHTGARTEQAAQAVEDAILEVISAYLEGRPIPGQLAPI</sequence>
<evidence type="ECO:0000259" key="6">
    <source>
        <dbReference type="Pfam" id="PF00389"/>
    </source>
</evidence>
<dbReference type="SUPFAM" id="SSF52283">
    <property type="entry name" value="Formate/glycerate dehydrogenase catalytic domain-like"/>
    <property type="match status" value="1"/>
</dbReference>
<feature type="region of interest" description="Disordered" evidence="5">
    <location>
        <begin position="1"/>
        <end position="79"/>
    </location>
</feature>
<comment type="similarity">
    <text evidence="1">Belongs to the D-isomer specific 2-hydroxyacid dehydrogenase family.</text>
</comment>
<evidence type="ECO:0000256" key="3">
    <source>
        <dbReference type="ARBA" id="ARBA00023002"/>
    </source>
</evidence>
<organism evidence="8 9">
    <name type="scientific">Durusdinium trenchii</name>
    <dbReference type="NCBI Taxonomy" id="1381693"/>
    <lineage>
        <taxon>Eukaryota</taxon>
        <taxon>Sar</taxon>
        <taxon>Alveolata</taxon>
        <taxon>Dinophyceae</taxon>
        <taxon>Suessiales</taxon>
        <taxon>Symbiodiniaceae</taxon>
        <taxon>Durusdinium</taxon>
    </lineage>
</organism>
<dbReference type="EMBL" id="CAXAMM010001115">
    <property type="protein sequence ID" value="CAK8990605.1"/>
    <property type="molecule type" value="Genomic_DNA"/>
</dbReference>
<keyword evidence="9" id="KW-1185">Reference proteome</keyword>
<name>A0ABP0HNY5_9DINO</name>
<evidence type="ECO:0000313" key="9">
    <source>
        <dbReference type="Proteomes" id="UP001642464"/>
    </source>
</evidence>
<evidence type="ECO:0000256" key="1">
    <source>
        <dbReference type="ARBA" id="ARBA00005854"/>
    </source>
</evidence>
<feature type="domain" description="D-isomer specific 2-hydroxyacid dehydrogenase catalytic" evidence="6">
    <location>
        <begin position="498"/>
        <end position="761"/>
    </location>
</feature>
<dbReference type="InterPro" id="IPR050857">
    <property type="entry name" value="D-2-hydroxyacid_DH"/>
</dbReference>
<evidence type="ECO:0000256" key="2">
    <source>
        <dbReference type="ARBA" id="ARBA00022605"/>
    </source>
</evidence>
<evidence type="ECO:0000259" key="7">
    <source>
        <dbReference type="Pfam" id="PF02826"/>
    </source>
</evidence>
<proteinExistence type="inferred from homology"/>
<dbReference type="Pfam" id="PF00389">
    <property type="entry name" value="2-Hacid_dh"/>
    <property type="match status" value="1"/>
</dbReference>
<dbReference type="InterPro" id="IPR006140">
    <property type="entry name" value="D-isomer_DH_NAD-bd"/>
</dbReference>